<accession>A0A1H3TP35</accession>
<reference evidence="3" key="1">
    <citation type="submission" date="2016-10" db="EMBL/GenBank/DDBJ databases">
        <authorList>
            <person name="Varghese N."/>
            <person name="Submissions S."/>
        </authorList>
    </citation>
    <scope>NUCLEOTIDE SEQUENCE [LARGE SCALE GENOMIC DNA]</scope>
    <source>
        <strain evidence="3">SP</strain>
    </source>
</reference>
<dbReference type="EMBL" id="FNPI01000015">
    <property type="protein sequence ID" value="SDZ51099.1"/>
    <property type="molecule type" value="Genomic_DNA"/>
</dbReference>
<name>A0A1H3TP35_9BACI</name>
<dbReference type="STRING" id="1503961.SAMN05421736_11571"/>
<evidence type="ECO:0000259" key="1">
    <source>
        <dbReference type="Pfam" id="PF06114"/>
    </source>
</evidence>
<dbReference type="Gene3D" id="1.10.10.2910">
    <property type="match status" value="1"/>
</dbReference>
<dbReference type="InterPro" id="IPR010359">
    <property type="entry name" value="IrrE_HExxH"/>
</dbReference>
<dbReference type="AlphaFoldDB" id="A0A1H3TP35"/>
<dbReference type="Pfam" id="PF06114">
    <property type="entry name" value="Peptidase_M78"/>
    <property type="match status" value="1"/>
</dbReference>
<dbReference type="Proteomes" id="UP000198935">
    <property type="component" value="Unassembled WGS sequence"/>
</dbReference>
<proteinExistence type="predicted"/>
<sequence length="206" mass="24379">MYNTLTESWVVKEYKKRQLTSVKDLAMKHVADAFQIGLVYHQFRSNSIYETDFGIIYINNMLPLAQQRVEFFHELGHVLKHFGDQEAMSSSFIKLQEDQAERFSLYAAMPLHILESFVQTGTTTKHLADSFELPENFVSARMEQLKRLYIRRSNYFRYKNAEETANSKRQSYDPEKWTAETRRIMNQLKSQVNEEVVNYVGLLRRD</sequence>
<organism evidence="2 3">
    <name type="scientific">Evansella caseinilytica</name>
    <dbReference type="NCBI Taxonomy" id="1503961"/>
    <lineage>
        <taxon>Bacteria</taxon>
        <taxon>Bacillati</taxon>
        <taxon>Bacillota</taxon>
        <taxon>Bacilli</taxon>
        <taxon>Bacillales</taxon>
        <taxon>Bacillaceae</taxon>
        <taxon>Evansella</taxon>
    </lineage>
</organism>
<keyword evidence="3" id="KW-1185">Reference proteome</keyword>
<gene>
    <name evidence="2" type="ORF">SAMN05421736_11571</name>
</gene>
<protein>
    <recommendedName>
        <fullName evidence="1">IrrE N-terminal-like domain-containing protein</fullName>
    </recommendedName>
</protein>
<dbReference type="OrthoDB" id="2417909at2"/>
<evidence type="ECO:0000313" key="3">
    <source>
        <dbReference type="Proteomes" id="UP000198935"/>
    </source>
</evidence>
<feature type="domain" description="IrrE N-terminal-like" evidence="1">
    <location>
        <begin position="47"/>
        <end position="142"/>
    </location>
</feature>
<evidence type="ECO:0000313" key="2">
    <source>
        <dbReference type="EMBL" id="SDZ51099.1"/>
    </source>
</evidence>